<dbReference type="NCBIfam" id="TIGR03803">
    <property type="entry name" value="Gloeo_Verruco"/>
    <property type="match status" value="6"/>
</dbReference>
<accession>A0ABN7I2B6</accession>
<reference evidence="2 3" key="1">
    <citation type="submission" date="2020-10" db="EMBL/GenBank/DDBJ databases">
        <authorList>
            <person name="Peeters C."/>
        </authorList>
    </citation>
    <scope>NUCLEOTIDE SEQUENCE [LARGE SCALE GENOMIC DNA]</scope>
    <source>
        <strain evidence="2 3">LMG 27952</strain>
    </source>
</reference>
<dbReference type="PROSITE" id="PS51257">
    <property type="entry name" value="PROKAR_LIPOPROTEIN"/>
    <property type="match status" value="1"/>
</dbReference>
<organism evidence="2 3">
    <name type="scientific">Paraburkholderia hiiakae</name>
    <dbReference type="NCBI Taxonomy" id="1081782"/>
    <lineage>
        <taxon>Bacteria</taxon>
        <taxon>Pseudomonadati</taxon>
        <taxon>Pseudomonadota</taxon>
        <taxon>Betaproteobacteria</taxon>
        <taxon>Burkholderiales</taxon>
        <taxon>Burkholderiaceae</taxon>
        <taxon>Paraburkholderia</taxon>
    </lineage>
</organism>
<proteinExistence type="predicted"/>
<evidence type="ECO:0008006" key="4">
    <source>
        <dbReference type="Google" id="ProtNLM"/>
    </source>
</evidence>
<dbReference type="EMBL" id="CAJHCQ010000014">
    <property type="protein sequence ID" value="CAD6549711.1"/>
    <property type="molecule type" value="Genomic_DNA"/>
</dbReference>
<feature type="chain" id="PRO_5046967330" description="Gloeo_Verruco repeat-containing protein" evidence="1">
    <location>
        <begin position="24"/>
        <end position="536"/>
    </location>
</feature>
<keyword evidence="3" id="KW-1185">Reference proteome</keyword>
<dbReference type="InterPro" id="IPR022519">
    <property type="entry name" value="Gloeo/Verruco_rpt"/>
</dbReference>
<feature type="signal peptide" evidence="1">
    <location>
        <begin position="1"/>
        <end position="23"/>
    </location>
</feature>
<evidence type="ECO:0000256" key="1">
    <source>
        <dbReference type="SAM" id="SignalP"/>
    </source>
</evidence>
<name>A0ABN7I2B6_9BURK</name>
<protein>
    <recommendedName>
        <fullName evidence="4">Gloeo_Verruco repeat-containing protein</fullName>
    </recommendedName>
</protein>
<evidence type="ECO:0000313" key="3">
    <source>
        <dbReference type="Proteomes" id="UP000656319"/>
    </source>
</evidence>
<keyword evidence="1" id="KW-0732">Signal</keyword>
<evidence type="ECO:0000313" key="2">
    <source>
        <dbReference type="EMBL" id="CAD6549711.1"/>
    </source>
</evidence>
<gene>
    <name evidence="2" type="ORF">LMG27952_04885</name>
</gene>
<comment type="caution">
    <text evidence="2">The sequence shown here is derived from an EMBL/GenBank/DDBJ whole genome shotgun (WGS) entry which is preliminary data.</text>
</comment>
<dbReference type="Proteomes" id="UP000656319">
    <property type="component" value="Unassembled WGS sequence"/>
</dbReference>
<sequence length="536" mass="52419">MPDIITRSALAARLLCTATFSIALTACGGGDGKPATPGTSVSPVTTYAIGGTVSGLTTGQSVTVALNGGQATVVNGPASGTGAVPFSFGTPVSAGSSYAVTVSSISAGTGALSCQVSNGSGTVSANVSNVAVACQAPQLTTLYAFTGSVVGTTGDGFNPRGRLIMDSMGNLFGTTEDGGAGGSGTLFELTPNASGGYTKTVLYTFLGGSDGSLPSGGLVMDSQGNLFGSASLAGAYGSGTVFELKSTGAGTYASNLTTLYSFHGGSSDGGMPNGDLVIDNAGNLFGTTWIGGPGGGGLGYGAVFELKSTGAGTYATSVTVLYFFQGGSDGSSPNGGLFMDSAGNLFGTTSTGSGIDDGKVFELKSAGAGIYATNVTTLYSFQGGSDGYSPNGGLIIDSQGNLLGTTNSWGGSVNTGGTVFELKSTGAGTYASNLTTLYAFQTGSGGSTPFAGLIMDREGNLFGTTVRGGNGLGTIFEVKSTGVGTYAALATQLHAFIAGEGSGPYAALLMNSQGSLFGTTSVGGGSGRWGTVFELN</sequence>
<dbReference type="RefSeq" id="WP_201698466.1">
    <property type="nucleotide sequence ID" value="NZ_CAJHCQ010000014.1"/>
</dbReference>